<evidence type="ECO:0000256" key="1">
    <source>
        <dbReference type="SAM" id="MobiDB-lite"/>
    </source>
</evidence>
<dbReference type="AlphaFoldDB" id="A0A6U4LFR4"/>
<dbReference type="EMBL" id="HBGJ01042032">
    <property type="protein sequence ID" value="CAD9267936.1"/>
    <property type="molecule type" value="Transcribed_RNA"/>
</dbReference>
<dbReference type="EMBL" id="HBGJ01042028">
    <property type="protein sequence ID" value="CAD9267933.1"/>
    <property type="molecule type" value="Transcribed_RNA"/>
</dbReference>
<accession>A0A6U4LFR4</accession>
<evidence type="ECO:0000313" key="5">
    <source>
        <dbReference type="EMBL" id="CAD9267936.1"/>
    </source>
</evidence>
<evidence type="ECO:0000313" key="4">
    <source>
        <dbReference type="EMBL" id="CAD9267934.1"/>
    </source>
</evidence>
<dbReference type="EMBL" id="HBGJ01042029">
    <property type="protein sequence ID" value="CAD9267934.1"/>
    <property type="molecule type" value="Transcribed_RNA"/>
</dbReference>
<organism evidence="3">
    <name type="scientific">Phaeomonas parva</name>
    <dbReference type="NCBI Taxonomy" id="124430"/>
    <lineage>
        <taxon>Eukaryota</taxon>
        <taxon>Sar</taxon>
        <taxon>Stramenopiles</taxon>
        <taxon>Ochrophyta</taxon>
        <taxon>Pinguiophyceae</taxon>
        <taxon>Pinguiochrysidales</taxon>
        <taxon>Pinguiochrysidaceae</taxon>
        <taxon>Phaeomonas</taxon>
    </lineage>
</organism>
<reference evidence="3" key="1">
    <citation type="submission" date="2021-01" db="EMBL/GenBank/DDBJ databases">
        <authorList>
            <person name="Corre E."/>
            <person name="Pelletier E."/>
            <person name="Niang G."/>
            <person name="Scheremetjew M."/>
            <person name="Finn R."/>
            <person name="Kale V."/>
            <person name="Holt S."/>
            <person name="Cochrane G."/>
            <person name="Meng A."/>
            <person name="Brown T."/>
            <person name="Cohen L."/>
        </authorList>
    </citation>
    <scope>NUCLEOTIDE SEQUENCE</scope>
    <source>
        <strain evidence="3">CCMP2877</strain>
    </source>
</reference>
<proteinExistence type="predicted"/>
<protein>
    <submittedName>
        <fullName evidence="3">Uncharacterized protein</fullName>
    </submittedName>
</protein>
<name>A0A6U4LFR4_9STRA</name>
<evidence type="ECO:0000313" key="3">
    <source>
        <dbReference type="EMBL" id="CAD9267933.1"/>
    </source>
</evidence>
<feature type="region of interest" description="Disordered" evidence="1">
    <location>
        <begin position="88"/>
        <end position="108"/>
    </location>
</feature>
<feature type="compositionally biased region" description="Low complexity" evidence="1">
    <location>
        <begin position="10"/>
        <end position="23"/>
    </location>
</feature>
<sequence length="198" mass="21494">MDSVDIAVARSRSPPMRRMPSSSEDFNTRKEVPGAPPCDMFHPPAPPRSPSCVADTVAAPPSEDWRTGRRRRIHSVGELILSGDLNFIATPRSDDNDNANKTRARSRSDVGLAGDADFFKLLANPDKRRHRDVNLSMSPEKGGKLVIDHSAAEQPLSPRPTDYTFDAPAPKRGPSPQACELDRLSASAISALTVDVEA</sequence>
<gene>
    <name evidence="2" type="ORF">PPAR1163_LOCUS26363</name>
    <name evidence="3" type="ORF">PPAR1163_LOCUS26364</name>
    <name evidence="4" type="ORF">PPAR1163_LOCUS26365</name>
    <name evidence="5" type="ORF">PPAR1163_LOCUS26367</name>
</gene>
<evidence type="ECO:0000313" key="2">
    <source>
        <dbReference type="EMBL" id="CAD9267932.1"/>
    </source>
</evidence>
<dbReference type="EMBL" id="HBGJ01042027">
    <property type="protein sequence ID" value="CAD9267932.1"/>
    <property type="molecule type" value="Transcribed_RNA"/>
</dbReference>
<feature type="region of interest" description="Disordered" evidence="1">
    <location>
        <begin position="148"/>
        <end position="179"/>
    </location>
</feature>
<feature type="region of interest" description="Disordered" evidence="1">
    <location>
        <begin position="1"/>
        <end position="70"/>
    </location>
</feature>